<keyword evidence="3" id="KW-1185">Reference proteome</keyword>
<accession>A0A518K0N6</accession>
<proteinExistence type="predicted"/>
<dbReference type="AlphaFoldDB" id="A0A518K0N6"/>
<dbReference type="Proteomes" id="UP000315082">
    <property type="component" value="Chromosome"/>
</dbReference>
<dbReference type="KEGG" id="rcf:Poly24_50930"/>
<sequence length="199" mass="21217">MFTDFKTGLLITLVAILGCGKEPLETGPALVAVRGTLTLDGQPLPFKSVVLSPAPGTAGRGAAAFTDGQGRFLMKAITSDTIEDVPGCLPGRYHVVVTEPLIPISDRDFEAVHQEMTEEPREPEVALLLSAPNPNSTIPDAYRTDDTSPLEIVIDQQTEPLTIELDSKAAPRAIPEPTPPTDNTQESSAGDQQNEKDSD</sequence>
<evidence type="ECO:0000313" key="3">
    <source>
        <dbReference type="Proteomes" id="UP000315082"/>
    </source>
</evidence>
<dbReference type="PROSITE" id="PS51257">
    <property type="entry name" value="PROKAR_LIPOPROTEIN"/>
    <property type="match status" value="1"/>
</dbReference>
<gene>
    <name evidence="2" type="ORF">Poly24_50930</name>
</gene>
<organism evidence="2 3">
    <name type="scientific">Rosistilla carotiformis</name>
    <dbReference type="NCBI Taxonomy" id="2528017"/>
    <lineage>
        <taxon>Bacteria</taxon>
        <taxon>Pseudomonadati</taxon>
        <taxon>Planctomycetota</taxon>
        <taxon>Planctomycetia</taxon>
        <taxon>Pirellulales</taxon>
        <taxon>Pirellulaceae</taxon>
        <taxon>Rosistilla</taxon>
    </lineage>
</organism>
<feature type="compositionally biased region" description="Polar residues" evidence="1">
    <location>
        <begin position="181"/>
        <end position="192"/>
    </location>
</feature>
<evidence type="ECO:0008006" key="4">
    <source>
        <dbReference type="Google" id="ProtNLM"/>
    </source>
</evidence>
<feature type="region of interest" description="Disordered" evidence="1">
    <location>
        <begin position="157"/>
        <end position="199"/>
    </location>
</feature>
<reference evidence="2 3" key="1">
    <citation type="submission" date="2019-02" db="EMBL/GenBank/DDBJ databases">
        <title>Deep-cultivation of Planctomycetes and their phenomic and genomic characterization uncovers novel biology.</title>
        <authorList>
            <person name="Wiegand S."/>
            <person name="Jogler M."/>
            <person name="Boedeker C."/>
            <person name="Pinto D."/>
            <person name="Vollmers J."/>
            <person name="Rivas-Marin E."/>
            <person name="Kohn T."/>
            <person name="Peeters S.H."/>
            <person name="Heuer A."/>
            <person name="Rast P."/>
            <person name="Oberbeckmann S."/>
            <person name="Bunk B."/>
            <person name="Jeske O."/>
            <person name="Meyerdierks A."/>
            <person name="Storesund J.E."/>
            <person name="Kallscheuer N."/>
            <person name="Luecker S."/>
            <person name="Lage O.M."/>
            <person name="Pohl T."/>
            <person name="Merkel B.J."/>
            <person name="Hornburger P."/>
            <person name="Mueller R.-W."/>
            <person name="Bruemmer F."/>
            <person name="Labrenz M."/>
            <person name="Spormann A.M."/>
            <person name="Op den Camp H."/>
            <person name="Overmann J."/>
            <person name="Amann R."/>
            <person name="Jetten M.S.M."/>
            <person name="Mascher T."/>
            <person name="Medema M.H."/>
            <person name="Devos D.P."/>
            <person name="Kaster A.-K."/>
            <person name="Ovreas L."/>
            <person name="Rohde M."/>
            <person name="Galperin M.Y."/>
            <person name="Jogler C."/>
        </authorList>
    </citation>
    <scope>NUCLEOTIDE SEQUENCE [LARGE SCALE GENOMIC DNA]</scope>
    <source>
        <strain evidence="2 3">Poly24</strain>
    </source>
</reference>
<protein>
    <recommendedName>
        <fullName evidence="4">Carboxypeptidase regulatory-like domain-containing protein</fullName>
    </recommendedName>
</protein>
<name>A0A518K0N6_9BACT</name>
<evidence type="ECO:0000256" key="1">
    <source>
        <dbReference type="SAM" id="MobiDB-lite"/>
    </source>
</evidence>
<evidence type="ECO:0000313" key="2">
    <source>
        <dbReference type="EMBL" id="QDV71358.1"/>
    </source>
</evidence>
<dbReference type="EMBL" id="CP036348">
    <property type="protein sequence ID" value="QDV71358.1"/>
    <property type="molecule type" value="Genomic_DNA"/>
</dbReference>